<comment type="catalytic activity">
    <reaction evidence="7">
        <text>a peptidoglycan chain = a peptidoglycan chain with N-acetyl-1,6-anhydromuramyl-[peptide] at the reducing end + a peptidoglycan chain with N-acetylglucosamine at the non-reducing end.</text>
        <dbReference type="EC" id="4.2.2.29"/>
    </reaction>
</comment>
<protein>
    <recommendedName>
        <fullName evidence="7">Endolytic murein transglycosylase</fullName>
        <ecNumber evidence="7">4.2.2.29</ecNumber>
    </recommendedName>
    <alternativeName>
        <fullName evidence="7">Peptidoglycan lytic transglycosylase</fullName>
    </alternativeName>
    <alternativeName>
        <fullName evidence="7">Peptidoglycan polymerization terminase</fullName>
    </alternativeName>
</protein>
<comment type="function">
    <text evidence="7">Functions as a peptidoglycan terminase that cleaves nascent peptidoglycan strands endolytically to terminate their elongation.</text>
</comment>
<dbReference type="Pfam" id="PF02618">
    <property type="entry name" value="YceG"/>
    <property type="match status" value="2"/>
</dbReference>
<gene>
    <name evidence="7" type="primary">mltG</name>
    <name evidence="8" type="ORF">SAMN04488036_101972</name>
</gene>
<keyword evidence="3 7" id="KW-1133">Transmembrane helix</keyword>
<evidence type="ECO:0000256" key="4">
    <source>
        <dbReference type="ARBA" id="ARBA00023136"/>
    </source>
</evidence>
<dbReference type="PANTHER" id="PTHR30518:SF2">
    <property type="entry name" value="ENDOLYTIC MUREIN TRANSGLYCOSYLASE"/>
    <property type="match status" value="1"/>
</dbReference>
<sequence length="385" mass="41748">MWRHIASNAVTFLVVALFLVGGVILLGQNTYRAEGPLEDAVCLRVQPGSNMSRVSADLEDKGAIANGTLFRLGADYSDKADKLKAGSFLVPEKASMEQIVDIVTRGGASTCGTEVVYRVGVTRKQVQVRELDPATGRFIEVAEFNPAEDETPEAFTKVRDQADTRYRIAVAEGVTSWQVMDALNGIELLSGEIDQPEEGALAPDSYEVRVGDTRESVIARMEDAQAVLLNAAWEARADDVPLNSPEELLILASIIEKETGVPEERRQVASVFANRLDRGMRLQTDPTVIYGITKGVGVLGRGLRQSELRGPTPWNTYVIQGLPPTPIANPGRASLEAAANPDETPYIFFVADGTGGHAFAETLAEHNANVAEWRKIEAERANSDN</sequence>
<evidence type="ECO:0000313" key="9">
    <source>
        <dbReference type="Proteomes" id="UP000198851"/>
    </source>
</evidence>
<accession>A0A1I4BF91</accession>
<evidence type="ECO:0000256" key="1">
    <source>
        <dbReference type="ARBA" id="ARBA00022475"/>
    </source>
</evidence>
<dbReference type="InterPro" id="IPR003770">
    <property type="entry name" value="MLTG-like"/>
</dbReference>
<keyword evidence="4 7" id="KW-0472">Membrane</keyword>
<feature type="site" description="Important for catalytic activity" evidence="7">
    <location>
        <position position="258"/>
    </location>
</feature>
<dbReference type="CDD" id="cd08010">
    <property type="entry name" value="MltG_like"/>
    <property type="match status" value="1"/>
</dbReference>
<dbReference type="EC" id="4.2.2.29" evidence="7"/>
<dbReference type="OrthoDB" id="9814591at2"/>
<comment type="similarity">
    <text evidence="7">Belongs to the transglycosylase MltG family.</text>
</comment>
<keyword evidence="9" id="KW-1185">Reference proteome</keyword>
<keyword evidence="2 7" id="KW-0812">Transmembrane</keyword>
<dbReference type="RefSeq" id="WP_093320905.1">
    <property type="nucleotide sequence ID" value="NZ_FOSZ01000001.1"/>
</dbReference>
<dbReference type="AlphaFoldDB" id="A0A1I4BF91"/>
<keyword evidence="6 7" id="KW-0961">Cell wall biogenesis/degradation</keyword>
<evidence type="ECO:0000313" key="8">
    <source>
        <dbReference type="EMBL" id="SFK66807.1"/>
    </source>
</evidence>
<name>A0A1I4BF91_9RHOB</name>
<dbReference type="NCBIfam" id="TIGR00247">
    <property type="entry name" value="endolytic transglycosylase MltG"/>
    <property type="match status" value="1"/>
</dbReference>
<evidence type="ECO:0000256" key="3">
    <source>
        <dbReference type="ARBA" id="ARBA00022989"/>
    </source>
</evidence>
<dbReference type="STRING" id="1280847.SAMN04488036_101972"/>
<keyword evidence="1 7" id="KW-1003">Cell membrane</keyword>
<dbReference type="EMBL" id="FOSZ01000001">
    <property type="protein sequence ID" value="SFK66807.1"/>
    <property type="molecule type" value="Genomic_DNA"/>
</dbReference>
<keyword evidence="7" id="KW-0997">Cell inner membrane</keyword>
<evidence type="ECO:0000256" key="7">
    <source>
        <dbReference type="HAMAP-Rule" id="MF_02065"/>
    </source>
</evidence>
<keyword evidence="5 7" id="KW-0456">Lyase</keyword>
<evidence type="ECO:0000256" key="5">
    <source>
        <dbReference type="ARBA" id="ARBA00023239"/>
    </source>
</evidence>
<dbReference type="Proteomes" id="UP000198851">
    <property type="component" value="Unassembled WGS sequence"/>
</dbReference>
<reference evidence="9" key="1">
    <citation type="submission" date="2016-10" db="EMBL/GenBank/DDBJ databases">
        <authorList>
            <person name="Varghese N."/>
            <person name="Submissions S."/>
        </authorList>
    </citation>
    <scope>NUCLEOTIDE SEQUENCE [LARGE SCALE GENOMIC DNA]</scope>
    <source>
        <strain evidence="9">DSM 28453</strain>
    </source>
</reference>
<dbReference type="PANTHER" id="PTHR30518">
    <property type="entry name" value="ENDOLYTIC MUREIN TRANSGLYCOSYLASE"/>
    <property type="match status" value="1"/>
</dbReference>
<evidence type="ECO:0000256" key="6">
    <source>
        <dbReference type="ARBA" id="ARBA00023316"/>
    </source>
</evidence>
<evidence type="ECO:0000256" key="2">
    <source>
        <dbReference type="ARBA" id="ARBA00022692"/>
    </source>
</evidence>
<dbReference type="GO" id="GO:0071555">
    <property type="term" value="P:cell wall organization"/>
    <property type="evidence" value="ECO:0007669"/>
    <property type="project" value="UniProtKB-KW"/>
</dbReference>
<dbReference type="GO" id="GO:0008932">
    <property type="term" value="F:lytic endotransglycosylase activity"/>
    <property type="evidence" value="ECO:0007669"/>
    <property type="project" value="UniProtKB-UniRule"/>
</dbReference>
<dbReference type="Gene3D" id="3.30.160.60">
    <property type="entry name" value="Classic Zinc Finger"/>
    <property type="match status" value="1"/>
</dbReference>
<dbReference type="GO" id="GO:0005886">
    <property type="term" value="C:plasma membrane"/>
    <property type="evidence" value="ECO:0007669"/>
    <property type="project" value="UniProtKB-UniRule"/>
</dbReference>
<proteinExistence type="inferred from homology"/>
<dbReference type="HAMAP" id="MF_02065">
    <property type="entry name" value="MltG"/>
    <property type="match status" value="1"/>
</dbReference>
<dbReference type="Gene3D" id="3.30.1490.480">
    <property type="entry name" value="Endolytic murein transglycosylase"/>
    <property type="match status" value="1"/>
</dbReference>
<organism evidence="8 9">
    <name type="scientific">Shimia haliotis</name>
    <dbReference type="NCBI Taxonomy" id="1280847"/>
    <lineage>
        <taxon>Bacteria</taxon>
        <taxon>Pseudomonadati</taxon>
        <taxon>Pseudomonadota</taxon>
        <taxon>Alphaproteobacteria</taxon>
        <taxon>Rhodobacterales</taxon>
        <taxon>Roseobacteraceae</taxon>
    </lineage>
</organism>
<dbReference type="GO" id="GO:0009252">
    <property type="term" value="P:peptidoglycan biosynthetic process"/>
    <property type="evidence" value="ECO:0007669"/>
    <property type="project" value="UniProtKB-UniRule"/>
</dbReference>